<dbReference type="Proteomes" id="UP000002630">
    <property type="component" value="Unassembled WGS sequence"/>
</dbReference>
<dbReference type="AlphaFoldDB" id="D7FV17"/>
<dbReference type="OrthoDB" id="10456767at2759"/>
<evidence type="ECO:0000256" key="1">
    <source>
        <dbReference type="SAM" id="MobiDB-lite"/>
    </source>
</evidence>
<dbReference type="Gene3D" id="1.25.10.10">
    <property type="entry name" value="Leucine-rich Repeat Variant"/>
    <property type="match status" value="1"/>
</dbReference>
<accession>D7FV17</accession>
<dbReference type="EMBL" id="FN649760">
    <property type="protein sequence ID" value="CBJ31823.1"/>
    <property type="molecule type" value="Genomic_DNA"/>
</dbReference>
<sequence>MLSCAILDTVVAGMSRLRPGFPSTSAVGNKGVGGGNDVSASEASPVADSNIGSIAQEKRGRVRGNTPKKNGDMGGKQPPRDGWTGYEAQAAAKTSAETGAERRDLGGHDRGSFHDNNSVTTTNSIGNTTHTTHTSTNASNKNEKAGPTGENLLRPYVIDLKAEISHAHPQILRLGETIHLFQPPDAPGGSWEEMEAVAWLIEQNPDGQVSVKYRVDPRGDRDMVEGCPLLKKIGGRKYVPVGLHLGRYSEGEALAEACEGRGVQAVLAIVTSSGEVEVVRRPGLKALARLASDNRQTLLEIGRAGGIEASISMLRELGRCRDVQENACWLLALLSQVAEFSRMFGATDQQLRDQANSALRLMSTA</sequence>
<evidence type="ECO:0000313" key="3">
    <source>
        <dbReference type="Proteomes" id="UP000002630"/>
    </source>
</evidence>
<feature type="compositionally biased region" description="Low complexity" evidence="1">
    <location>
        <begin position="116"/>
        <end position="140"/>
    </location>
</feature>
<gene>
    <name evidence="2" type="ORF">Esi_0286_0011</name>
</gene>
<feature type="compositionally biased region" description="Basic and acidic residues" evidence="1">
    <location>
        <begin position="99"/>
        <end position="113"/>
    </location>
</feature>
<organism evidence="2 3">
    <name type="scientific">Ectocarpus siliculosus</name>
    <name type="common">Brown alga</name>
    <name type="synonym">Conferva siliculosa</name>
    <dbReference type="NCBI Taxonomy" id="2880"/>
    <lineage>
        <taxon>Eukaryota</taxon>
        <taxon>Sar</taxon>
        <taxon>Stramenopiles</taxon>
        <taxon>Ochrophyta</taxon>
        <taxon>PX clade</taxon>
        <taxon>Phaeophyceae</taxon>
        <taxon>Ectocarpales</taxon>
        <taxon>Ectocarpaceae</taxon>
        <taxon>Ectocarpus</taxon>
    </lineage>
</organism>
<keyword evidence="3" id="KW-1185">Reference proteome</keyword>
<dbReference type="InParanoid" id="D7FV17"/>
<protein>
    <submittedName>
        <fullName evidence="2">Uncharacterized protein</fullName>
    </submittedName>
</protein>
<dbReference type="InterPro" id="IPR011989">
    <property type="entry name" value="ARM-like"/>
</dbReference>
<proteinExistence type="predicted"/>
<dbReference type="InterPro" id="IPR016024">
    <property type="entry name" value="ARM-type_fold"/>
</dbReference>
<feature type="region of interest" description="Disordered" evidence="1">
    <location>
        <begin position="19"/>
        <end position="149"/>
    </location>
</feature>
<name>D7FV17_ECTSI</name>
<evidence type="ECO:0000313" key="2">
    <source>
        <dbReference type="EMBL" id="CBJ31823.1"/>
    </source>
</evidence>
<dbReference type="SUPFAM" id="SSF48371">
    <property type="entry name" value="ARM repeat"/>
    <property type="match status" value="1"/>
</dbReference>
<reference evidence="2 3" key="1">
    <citation type="journal article" date="2010" name="Nature">
        <title>The Ectocarpus genome and the independent evolution of multicellularity in brown algae.</title>
        <authorList>
            <person name="Cock J.M."/>
            <person name="Sterck L."/>
            <person name="Rouze P."/>
            <person name="Scornet D."/>
            <person name="Allen A.E."/>
            <person name="Amoutzias G."/>
            <person name="Anthouard V."/>
            <person name="Artiguenave F."/>
            <person name="Aury J.M."/>
            <person name="Badger J.H."/>
            <person name="Beszteri B."/>
            <person name="Billiau K."/>
            <person name="Bonnet E."/>
            <person name="Bothwell J.H."/>
            <person name="Bowler C."/>
            <person name="Boyen C."/>
            <person name="Brownlee C."/>
            <person name="Carrano C.J."/>
            <person name="Charrier B."/>
            <person name="Cho G.Y."/>
            <person name="Coelho S.M."/>
            <person name="Collen J."/>
            <person name="Corre E."/>
            <person name="Da Silva C."/>
            <person name="Delage L."/>
            <person name="Delaroque N."/>
            <person name="Dittami S.M."/>
            <person name="Doulbeau S."/>
            <person name="Elias M."/>
            <person name="Farnham G."/>
            <person name="Gachon C.M."/>
            <person name="Gschloessl B."/>
            <person name="Heesch S."/>
            <person name="Jabbari K."/>
            <person name="Jubin C."/>
            <person name="Kawai H."/>
            <person name="Kimura K."/>
            <person name="Kloareg B."/>
            <person name="Kupper F.C."/>
            <person name="Lang D."/>
            <person name="Le Bail A."/>
            <person name="Leblanc C."/>
            <person name="Lerouge P."/>
            <person name="Lohr M."/>
            <person name="Lopez P.J."/>
            <person name="Martens C."/>
            <person name="Maumus F."/>
            <person name="Michel G."/>
            <person name="Miranda-Saavedra D."/>
            <person name="Morales J."/>
            <person name="Moreau H."/>
            <person name="Motomura T."/>
            <person name="Nagasato C."/>
            <person name="Napoli C.A."/>
            <person name="Nelson D.R."/>
            <person name="Nyvall-Collen P."/>
            <person name="Peters A.F."/>
            <person name="Pommier C."/>
            <person name="Potin P."/>
            <person name="Poulain J."/>
            <person name="Quesneville H."/>
            <person name="Read B."/>
            <person name="Rensing S.A."/>
            <person name="Ritter A."/>
            <person name="Rousvoal S."/>
            <person name="Samanta M."/>
            <person name="Samson G."/>
            <person name="Schroeder D.C."/>
            <person name="Segurens B."/>
            <person name="Strittmatter M."/>
            <person name="Tonon T."/>
            <person name="Tregear J.W."/>
            <person name="Valentin K."/>
            <person name="von Dassow P."/>
            <person name="Yamagishi T."/>
            <person name="Van de Peer Y."/>
            <person name="Wincker P."/>
        </authorList>
    </citation>
    <scope>NUCLEOTIDE SEQUENCE [LARGE SCALE GENOMIC DNA]</scope>
    <source>
        <strain evidence="3">Ec32 / CCAP1310/4</strain>
    </source>
</reference>